<comment type="caution">
    <text evidence="11">The sequence shown here is derived from an EMBL/GenBank/DDBJ whole genome shotgun (WGS) entry which is preliminary data.</text>
</comment>
<feature type="domain" description="RING-type" evidence="10">
    <location>
        <begin position="285"/>
        <end position="338"/>
    </location>
</feature>
<dbReference type="Gene3D" id="3.30.40.10">
    <property type="entry name" value="Zinc/RING finger domain, C3HC4 (zinc finger)"/>
    <property type="match status" value="2"/>
</dbReference>
<evidence type="ECO:0000259" key="10">
    <source>
        <dbReference type="PROSITE" id="PS50089"/>
    </source>
</evidence>
<name>A0ABR3G9D9_9PEZI</name>
<evidence type="ECO:0000256" key="4">
    <source>
        <dbReference type="ARBA" id="ARBA00022771"/>
    </source>
</evidence>
<dbReference type="Pfam" id="PF13445">
    <property type="entry name" value="zf-RING_UBOX"/>
    <property type="match status" value="1"/>
</dbReference>
<dbReference type="InterPro" id="IPR016818">
    <property type="entry name" value="NOSIP"/>
</dbReference>
<evidence type="ECO:0000256" key="7">
    <source>
        <dbReference type="PROSITE-ProRule" id="PRU00175"/>
    </source>
</evidence>
<dbReference type="EMBL" id="JBBBZM010000162">
    <property type="protein sequence ID" value="KAL0632559.1"/>
    <property type="molecule type" value="Genomic_DNA"/>
</dbReference>
<evidence type="ECO:0000256" key="3">
    <source>
        <dbReference type="ARBA" id="ARBA00022723"/>
    </source>
</evidence>
<evidence type="ECO:0000256" key="9">
    <source>
        <dbReference type="SAM" id="MobiDB-lite"/>
    </source>
</evidence>
<dbReference type="PANTHER" id="PTHR13063">
    <property type="entry name" value="ENOS INTERACTING PROTEIN"/>
    <property type="match status" value="1"/>
</dbReference>
<feature type="region of interest" description="Disordered" evidence="9">
    <location>
        <begin position="155"/>
        <end position="182"/>
    </location>
</feature>
<dbReference type="Pfam" id="PF15906">
    <property type="entry name" value="zf-NOSIP"/>
    <property type="match status" value="1"/>
</dbReference>
<comment type="similarity">
    <text evidence="2">Belongs to the NOSIP family.</text>
</comment>
<evidence type="ECO:0000256" key="2">
    <source>
        <dbReference type="ARBA" id="ARBA00008126"/>
    </source>
</evidence>
<keyword evidence="3" id="KW-0479">Metal-binding</keyword>
<dbReference type="InterPro" id="IPR027370">
    <property type="entry name" value="Znf-RING_euk"/>
</dbReference>
<dbReference type="InterPro" id="IPR017907">
    <property type="entry name" value="Znf_RING_CS"/>
</dbReference>
<evidence type="ECO:0000256" key="8">
    <source>
        <dbReference type="SAM" id="Coils"/>
    </source>
</evidence>
<keyword evidence="12" id="KW-1185">Reference proteome</keyword>
<evidence type="ECO:0000256" key="6">
    <source>
        <dbReference type="ARBA" id="ARBA00023242"/>
    </source>
</evidence>
<dbReference type="InterPro" id="IPR013083">
    <property type="entry name" value="Znf_RING/FYVE/PHD"/>
</dbReference>
<keyword evidence="4 7" id="KW-0863">Zinc-finger</keyword>
<dbReference type="InterPro" id="IPR001841">
    <property type="entry name" value="Znf_RING"/>
</dbReference>
<gene>
    <name evidence="11" type="ORF">Q9L58_008536</name>
</gene>
<sequence length="391" mass="43938">MSHSKRNTSLAFFTSYERSLLKGDYGKQRTRLTRDSFKPLDACNLCLQRCRDPVSCDHGDLFCRECAVENLLSQHKEIKRMQAELDRRMKEEEEERARGEDEAKERSVRDFELLQMGLEIRNRSARELNPRAIFGMGPPKVVGRRDGKIILEEVVEGEDENGPSEVGSQEVAEGEEEKRGKKRKFELDEEELMRLAREERQKAKIILDNEKFVASIQKLPSFWVPSLTPSVAASDIPRKALKLNPVCPASEKNKIHNYSLKGLVVVQFAEEKDERTKHGDPQRVCPSCKKGLNNATKAMLAKPCGHVLCKPCADKFMSTKNDDPHDTSPKLVTCYVCDENLSEVPGKKNGKKDKKKNAIKPGLVLVQSDGTGFSAGGGNVTTEKEGIAFQC</sequence>
<dbReference type="InterPro" id="IPR031790">
    <property type="entry name" value="Znf-NOSIP"/>
</dbReference>
<dbReference type="PROSITE" id="PS00518">
    <property type="entry name" value="ZF_RING_1"/>
    <property type="match status" value="1"/>
</dbReference>
<reference evidence="11 12" key="1">
    <citation type="submission" date="2024-02" db="EMBL/GenBank/DDBJ databases">
        <title>Discinaceae phylogenomics.</title>
        <authorList>
            <person name="Dirks A.C."/>
            <person name="James T.Y."/>
        </authorList>
    </citation>
    <scope>NUCLEOTIDE SEQUENCE [LARGE SCALE GENOMIC DNA]</scope>
    <source>
        <strain evidence="11 12">ACD0624</strain>
    </source>
</reference>
<comment type="subcellular location">
    <subcellularLocation>
        <location evidence="1">Nucleus</location>
    </subcellularLocation>
</comment>
<proteinExistence type="inferred from homology"/>
<keyword evidence="5" id="KW-0862">Zinc</keyword>
<dbReference type="PROSITE" id="PS50089">
    <property type="entry name" value="ZF_RING_2"/>
    <property type="match status" value="1"/>
</dbReference>
<accession>A0ABR3G9D9</accession>
<dbReference type="PANTHER" id="PTHR13063:SF10">
    <property type="entry name" value="NITRIC OXIDE SYNTHASE-INTERACTING PROTEIN"/>
    <property type="match status" value="1"/>
</dbReference>
<dbReference type="SUPFAM" id="SSF57850">
    <property type="entry name" value="RING/U-box"/>
    <property type="match status" value="2"/>
</dbReference>
<evidence type="ECO:0000313" key="11">
    <source>
        <dbReference type="EMBL" id="KAL0632559.1"/>
    </source>
</evidence>
<dbReference type="Proteomes" id="UP001447188">
    <property type="component" value="Unassembled WGS sequence"/>
</dbReference>
<feature type="coiled-coil region" evidence="8">
    <location>
        <begin position="68"/>
        <end position="102"/>
    </location>
</feature>
<evidence type="ECO:0000256" key="1">
    <source>
        <dbReference type="ARBA" id="ARBA00004123"/>
    </source>
</evidence>
<protein>
    <recommendedName>
        <fullName evidence="10">RING-type domain-containing protein</fullName>
    </recommendedName>
</protein>
<keyword evidence="8" id="KW-0175">Coiled coil</keyword>
<evidence type="ECO:0000256" key="5">
    <source>
        <dbReference type="ARBA" id="ARBA00022833"/>
    </source>
</evidence>
<keyword evidence="6" id="KW-0539">Nucleus</keyword>
<evidence type="ECO:0000313" key="12">
    <source>
        <dbReference type="Proteomes" id="UP001447188"/>
    </source>
</evidence>
<organism evidence="11 12">
    <name type="scientific">Discina gigas</name>
    <dbReference type="NCBI Taxonomy" id="1032678"/>
    <lineage>
        <taxon>Eukaryota</taxon>
        <taxon>Fungi</taxon>
        <taxon>Dikarya</taxon>
        <taxon>Ascomycota</taxon>
        <taxon>Pezizomycotina</taxon>
        <taxon>Pezizomycetes</taxon>
        <taxon>Pezizales</taxon>
        <taxon>Discinaceae</taxon>
        <taxon>Discina</taxon>
    </lineage>
</organism>